<dbReference type="InterPro" id="IPR036770">
    <property type="entry name" value="Ankyrin_rpt-contain_sf"/>
</dbReference>
<dbReference type="SUPFAM" id="SSF48403">
    <property type="entry name" value="Ankyrin repeat"/>
    <property type="match status" value="1"/>
</dbReference>
<dbReference type="GeneID" id="80558047"/>
<evidence type="ECO:0000313" key="1">
    <source>
        <dbReference type="EMBL" id="BCS82842.1"/>
    </source>
</evidence>
<accession>A0ABM7NRQ4</accession>
<dbReference type="SMART" id="SM00248">
    <property type="entry name" value="ANK"/>
    <property type="match status" value="5"/>
</dbReference>
<keyword evidence="2" id="KW-1185">Reference proteome</keyword>
<dbReference type="InterPro" id="IPR002110">
    <property type="entry name" value="Ankyrin_rpt"/>
</dbReference>
<evidence type="ECO:0000313" key="2">
    <source>
        <dbReference type="Proteomes" id="UP001321479"/>
    </source>
</evidence>
<dbReference type="RefSeq" id="YP_010841450.1">
    <property type="nucleotide sequence ID" value="NC_079139.1"/>
</dbReference>
<dbReference type="Proteomes" id="UP001321479">
    <property type="component" value="Segment"/>
</dbReference>
<organism evidence="1 2">
    <name type="scientific">Cotonvirus japonicus</name>
    <dbReference type="NCBI Taxonomy" id="2811091"/>
    <lineage>
        <taxon>Viruses</taxon>
        <taxon>Varidnaviria</taxon>
        <taxon>Bamfordvirae</taxon>
        <taxon>Nucleocytoviricota</taxon>
        <taxon>Megaviricetes</taxon>
        <taxon>Imitervirales</taxon>
        <taxon>Mimiviridae</taxon>
        <taxon>Megamimivirinae</taxon>
        <taxon>Cotonvirus</taxon>
        <taxon>Cotonvirus japonicum</taxon>
    </lineage>
</organism>
<reference evidence="1 2" key="1">
    <citation type="submission" date="2021-02" db="EMBL/GenBank/DDBJ databases">
        <title>Cotonvirus japonicus, which uses Golgi apparatus of host cells for its virion factory, phylogenetically links tailed tupanvirus and icosahedral mimivirus.</title>
        <authorList>
            <person name="Takahashi H."/>
            <person name="Fukaya S."/>
            <person name="Song C."/>
            <person name="Murata K."/>
            <person name="Takemura M."/>
        </authorList>
    </citation>
    <scope>NUCLEOTIDE SEQUENCE [LARGE SCALE GENOMIC DNA]</scope>
</reference>
<dbReference type="EMBL" id="AP024483">
    <property type="protein sequence ID" value="BCS82842.1"/>
    <property type="molecule type" value="Genomic_DNA"/>
</dbReference>
<protein>
    <submittedName>
        <fullName evidence="1">Ankyrin repeat protein</fullName>
    </submittedName>
</protein>
<proteinExistence type="predicted"/>
<name>A0ABM7NRQ4_9VIRU</name>
<sequence length="704" mass="83370">MTLIYIYKMYFMIKTKNNVNNDYVCGIKPRRSEVITPDFTLDRRLHENDEITYTPINDLINCTDYAPNFTSSYVTPNFTSSYEKYDFASYEKYDFASYEYLTEVKNVFSLFMNNIDPINDYLVQVEPDENNPDFKKNTSFPFDDNISVTKIKEITTYSLTDPLTYDILMDYGAHDNNIYLLQWACDNQLFDIVKLLKERNLPLTFSQNILYELSISDVNIVRNMTDVQIYEYIIHNNDFFKRDFNYDIVLLIYKKNYQMIDFIMNNINEINYDEIIFHTNKDLDTEIIEIFTKRGYLPNNDTFLCICKTGKLSVVKYLIESGVKYNFPEVLYGYPYIEFIKYFMNLGHCFDDKLLSHFAKNILSFRNIEYINYLILIGVNEYHFNKDLINDMLSSGLFDIVDYLVEKFPIIESFIDFEKCIVPSIHNNNKKYLKYILDSGIDLTNYFEKICEDCSLEIIILLIEKGMTISDNIIDIFLSDCFIEIIEYIVSNNYYDNIPHLINQACKYNNTYIVKYLINHIMENNIYISNMAKLIILSFINLKFDTTNILLTYDLFYNCDDCQKIVIDLIKIKYEFPKIEDELINVIESSNFIDDLRILLIIAIIGHFPTFKFLVDSNISSQNYLEWATIVSVHHIEFIKYMMEEIGVKIINRSDELIFYSRNVSYTSVNYLHSRGYIFPVELHMNSDFDTSGYPITKLIDQFS</sequence>